<keyword evidence="2" id="KW-1185">Reference proteome</keyword>
<keyword evidence="1" id="KW-0540">Nuclease</keyword>
<name>A0ACC5PZ64_DOLFA</name>
<keyword evidence="1" id="KW-0378">Hydrolase</keyword>
<dbReference type="EMBL" id="JADEWF010000019">
    <property type="protein sequence ID" value="MBE9218652.1"/>
    <property type="molecule type" value="Genomic_DNA"/>
</dbReference>
<keyword evidence="1" id="KW-0255">Endonuclease</keyword>
<proteinExistence type="predicted"/>
<protein>
    <submittedName>
        <fullName evidence="1">Uma2 family endonuclease</fullName>
    </submittedName>
</protein>
<evidence type="ECO:0000313" key="1">
    <source>
        <dbReference type="EMBL" id="MBE9218652.1"/>
    </source>
</evidence>
<dbReference type="Proteomes" id="UP000597867">
    <property type="component" value="Unassembled WGS sequence"/>
</dbReference>
<reference evidence="1" key="1">
    <citation type="submission" date="2020-10" db="EMBL/GenBank/DDBJ databases">
        <authorList>
            <person name="Castelo-Branco R."/>
            <person name="Eusebio N."/>
            <person name="Adriana R."/>
            <person name="Vieira A."/>
            <person name="Brugerolle De Fraissinette N."/>
            <person name="Rezende De Castro R."/>
            <person name="Schneider M.P."/>
            <person name="Vasconcelos V."/>
            <person name="Leao P.N."/>
        </authorList>
    </citation>
    <scope>NUCLEOTIDE SEQUENCE</scope>
    <source>
        <strain evidence="1">LEGE 04289</strain>
    </source>
</reference>
<gene>
    <name evidence="1" type="ORF">IQ222_07595</name>
</gene>
<organism evidence="1 2">
    <name type="scientific">Dolichospermum flos-aquae LEGE 04289</name>
    <dbReference type="NCBI Taxonomy" id="1828708"/>
    <lineage>
        <taxon>Bacteria</taxon>
        <taxon>Bacillati</taxon>
        <taxon>Cyanobacteriota</taxon>
        <taxon>Cyanophyceae</taxon>
        <taxon>Nostocales</taxon>
        <taxon>Aphanizomenonaceae</taxon>
        <taxon>Dolichospermum</taxon>
    </lineage>
</organism>
<comment type="caution">
    <text evidence="1">The sequence shown here is derived from an EMBL/GenBank/DDBJ whole genome shotgun (WGS) entry which is preliminary data.</text>
</comment>
<evidence type="ECO:0000313" key="2">
    <source>
        <dbReference type="Proteomes" id="UP000597867"/>
    </source>
</evidence>
<sequence>MNALTVKLKSVIEMTDEQFFQLCQNNRELRFERNANGELIIMPPTGGETGNKNARITQQLMNWTDADGTGIAFDSSTCFKLPNGADRSPDASWIKLERWDALTDEEKQKFPPICPDFVIELLSPSDSLKVTQEKMQEYIDNGVGLGILINRKSRQVEIYRPGKEVEVLESPATVSGEDVLKGFALNLGMIW</sequence>
<accession>A0ACC5PZ64</accession>